<sequence length="302" mass="33531">MASADTELPNSWASGSLWCMTGRVQVVTFIGAGGKTTCLRTLTEEINAAGQRVIATTTTKVFPEESMKGWENIAPPPFEQDGACFWYLKVEDKSGKWMGPPVQTVDAAIASSRTNLDIGTIRELPVHEGLGVGTINELPVHGSASARTVPNLHDRYWVIEGDGARRLKLKCWEPHEPQIPQQSDCIVLVLDGGLWGNVLQEEHVHRTDRCPDLLGHVWNAEMAWNYFLRSPVFAPQYGQMSWVILLNCHGENAGNALGALLDLNQRWGGIQRESKDLKDLPNHLRIAAGDAKEGELQWFDLW</sequence>
<keyword evidence="2" id="KW-1185">Reference proteome</keyword>
<accession>A0A4Z0R3I4</accession>
<gene>
    <name evidence="1" type="ORF">E4K67_21965</name>
</gene>
<dbReference type="AlphaFoldDB" id="A0A4Z0R3I4"/>
<reference evidence="1 2" key="1">
    <citation type="submission" date="2019-03" db="EMBL/GenBank/DDBJ databases">
        <title>Draft Genome Sequence of Desulfosporosinus fructosivorans Strain 63.6F, Isolated from Marine Sediment in the Baltic Sea.</title>
        <authorList>
            <person name="Hausmann B."/>
            <person name="Vandieken V."/>
            <person name="Pjevac P."/>
            <person name="Schreck K."/>
            <person name="Herbold C.W."/>
            <person name="Loy A."/>
        </authorList>
    </citation>
    <scope>NUCLEOTIDE SEQUENCE [LARGE SCALE GENOMIC DNA]</scope>
    <source>
        <strain evidence="1 2">63.6F</strain>
    </source>
</reference>
<dbReference type="Pfam" id="PF19842">
    <property type="entry name" value="YqeC"/>
    <property type="match status" value="1"/>
</dbReference>
<protein>
    <submittedName>
        <fullName evidence="1">Putative selenium-dependent hydroxylase accessory protein YqeC</fullName>
    </submittedName>
</protein>
<organism evidence="1 2">
    <name type="scientific">Desulfosporosinus fructosivorans</name>
    <dbReference type="NCBI Taxonomy" id="2018669"/>
    <lineage>
        <taxon>Bacteria</taxon>
        <taxon>Bacillati</taxon>
        <taxon>Bacillota</taxon>
        <taxon>Clostridia</taxon>
        <taxon>Eubacteriales</taxon>
        <taxon>Desulfitobacteriaceae</taxon>
        <taxon>Desulfosporosinus</taxon>
    </lineage>
</organism>
<dbReference type="RefSeq" id="WP_135550702.1">
    <property type="nucleotide sequence ID" value="NZ_SPQQ01000009.1"/>
</dbReference>
<dbReference type="EMBL" id="SPQQ01000009">
    <property type="protein sequence ID" value="TGE36196.1"/>
    <property type="molecule type" value="Genomic_DNA"/>
</dbReference>
<proteinExistence type="predicted"/>
<comment type="caution">
    <text evidence="1">The sequence shown here is derived from an EMBL/GenBank/DDBJ whole genome shotgun (WGS) entry which is preliminary data.</text>
</comment>
<dbReference type="Proteomes" id="UP000298460">
    <property type="component" value="Unassembled WGS sequence"/>
</dbReference>
<evidence type="ECO:0000313" key="2">
    <source>
        <dbReference type="Proteomes" id="UP000298460"/>
    </source>
</evidence>
<dbReference type="OrthoDB" id="368187at2"/>
<evidence type="ECO:0000313" key="1">
    <source>
        <dbReference type="EMBL" id="TGE36196.1"/>
    </source>
</evidence>
<name>A0A4Z0R3I4_9FIRM</name>
<dbReference type="InterPro" id="IPR017587">
    <property type="entry name" value="YqeC"/>
</dbReference>